<accession>A0A1M5EHL7</accession>
<feature type="transmembrane region" description="Helical" evidence="1">
    <location>
        <begin position="7"/>
        <end position="23"/>
    </location>
</feature>
<keyword evidence="1" id="KW-0472">Membrane</keyword>
<feature type="transmembrane region" description="Helical" evidence="1">
    <location>
        <begin position="192"/>
        <end position="211"/>
    </location>
</feature>
<keyword evidence="1" id="KW-0812">Transmembrane</keyword>
<dbReference type="PANTHER" id="PTHR39419">
    <property type="entry name" value="SLL0814 PROTEIN"/>
    <property type="match status" value="1"/>
</dbReference>
<feature type="transmembrane region" description="Helical" evidence="1">
    <location>
        <begin position="98"/>
        <end position="121"/>
    </location>
</feature>
<protein>
    <submittedName>
        <fullName evidence="2">Putative membrane protein</fullName>
    </submittedName>
</protein>
<feature type="transmembrane region" description="Helical" evidence="1">
    <location>
        <begin position="61"/>
        <end position="86"/>
    </location>
</feature>
<feature type="transmembrane region" description="Helical" evidence="1">
    <location>
        <begin position="128"/>
        <end position="146"/>
    </location>
</feature>
<proteinExistence type="predicted"/>
<feature type="transmembrane region" description="Helical" evidence="1">
    <location>
        <begin position="166"/>
        <end position="185"/>
    </location>
</feature>
<dbReference type="EMBL" id="FQUO01000012">
    <property type="protein sequence ID" value="SHF78758.1"/>
    <property type="molecule type" value="Genomic_DNA"/>
</dbReference>
<dbReference type="Pfam" id="PF04240">
    <property type="entry name" value="Caroten_synth"/>
    <property type="match status" value="1"/>
</dbReference>
<name>A0A1M5EHL7_9BACT</name>
<dbReference type="Proteomes" id="UP000184368">
    <property type="component" value="Unassembled WGS sequence"/>
</dbReference>
<dbReference type="OrthoDB" id="9811293at2"/>
<keyword evidence="3" id="KW-1185">Reference proteome</keyword>
<sequence>MKLTHYRFYIAAFVLLLFYVFGFRGMCNPAERDWFVSKTPLNLVLTTGLFLWANKDYRPRFLVVCALIWVLCFFVEVAGVTTRVIFGNYDYGRSLGVQWLQVPLLIGANWLVLVLSTAGMVQHLRMPVWARWALAAALMVALDWVIEPIAMQLDFWQWENGIVPLQNYIAWYVVAFAMQALLHLAKPRLETTLCIFIYLIQLLFFAGLHWGL</sequence>
<organism evidence="2 3">
    <name type="scientific">Cnuella takakiae</name>
    <dbReference type="NCBI Taxonomy" id="1302690"/>
    <lineage>
        <taxon>Bacteria</taxon>
        <taxon>Pseudomonadati</taxon>
        <taxon>Bacteroidota</taxon>
        <taxon>Chitinophagia</taxon>
        <taxon>Chitinophagales</taxon>
        <taxon>Chitinophagaceae</taxon>
        <taxon>Cnuella</taxon>
    </lineage>
</organism>
<gene>
    <name evidence="2" type="ORF">SAMN05444008_11251</name>
</gene>
<dbReference type="STRING" id="1302690.BUE76_04160"/>
<evidence type="ECO:0000256" key="1">
    <source>
        <dbReference type="SAM" id="Phobius"/>
    </source>
</evidence>
<dbReference type="PANTHER" id="PTHR39419:SF1">
    <property type="entry name" value="SLL0814 PROTEIN"/>
    <property type="match status" value="1"/>
</dbReference>
<dbReference type="InterPro" id="IPR007354">
    <property type="entry name" value="CruF-like"/>
</dbReference>
<keyword evidence="1" id="KW-1133">Transmembrane helix</keyword>
<evidence type="ECO:0000313" key="2">
    <source>
        <dbReference type="EMBL" id="SHF78758.1"/>
    </source>
</evidence>
<dbReference type="RefSeq" id="WP_073044907.1">
    <property type="nucleotide sequence ID" value="NZ_FQUO01000012.1"/>
</dbReference>
<reference evidence="2 3" key="1">
    <citation type="submission" date="2016-11" db="EMBL/GenBank/DDBJ databases">
        <authorList>
            <person name="Jaros S."/>
            <person name="Januszkiewicz K."/>
            <person name="Wedrychowicz H."/>
        </authorList>
    </citation>
    <scope>NUCLEOTIDE SEQUENCE [LARGE SCALE GENOMIC DNA]</scope>
    <source>
        <strain evidence="2 3">DSM 26897</strain>
    </source>
</reference>
<feature type="transmembrane region" description="Helical" evidence="1">
    <location>
        <begin position="35"/>
        <end position="54"/>
    </location>
</feature>
<dbReference type="AlphaFoldDB" id="A0A1M5EHL7"/>
<evidence type="ECO:0000313" key="3">
    <source>
        <dbReference type="Proteomes" id="UP000184368"/>
    </source>
</evidence>